<sequence length="307" mass="34312">MKKQEAEFGDVFGNGHDRFGFPDGIHRVTAGHGGEAILICGSEKTVLLDCGMAYCGDALVENLRQTLDGRPLDLILLSHSHYDHIGALPYVKQAYPDAVVYGAAKAQSILIRPGARQLMKDLGQTARDQYKPGSTKEIITDGLTVDVVIGEGDEISLGDETLIVMETKGHTDCSLTFVLEPLSMMFASESTGILEKIDYVHTPILKSYEDAMESYEKCKAYGARFLVLPHFGLLPEDFNETYWDFFEKEVENKRTYLRGLVGEGLTETEIFELYAAKYWDPIKEQEQPYEAFMINSKSIVKTLLKSL</sequence>
<keyword evidence="3" id="KW-1185">Reference proteome</keyword>
<proteinExistence type="predicted"/>
<dbReference type="InterPro" id="IPR001279">
    <property type="entry name" value="Metallo-B-lactamas"/>
</dbReference>
<protein>
    <submittedName>
        <fullName evidence="2">MBL fold metallo-hydrolase</fullName>
    </submittedName>
</protein>
<dbReference type="InterPro" id="IPR050855">
    <property type="entry name" value="NDM-1-like"/>
</dbReference>
<dbReference type="CDD" id="cd06262">
    <property type="entry name" value="metallo-hydrolase-like_MBL-fold"/>
    <property type="match status" value="1"/>
</dbReference>
<dbReference type="PANTHER" id="PTHR42951">
    <property type="entry name" value="METALLO-BETA-LACTAMASE DOMAIN-CONTAINING"/>
    <property type="match status" value="1"/>
</dbReference>
<dbReference type="Gene3D" id="3.60.15.10">
    <property type="entry name" value="Ribonuclease Z/Hydroxyacylglutathione hydrolase-like"/>
    <property type="match status" value="1"/>
</dbReference>
<dbReference type="SUPFAM" id="SSF56281">
    <property type="entry name" value="Metallo-hydrolase/oxidoreductase"/>
    <property type="match status" value="1"/>
</dbReference>
<evidence type="ECO:0000313" key="3">
    <source>
        <dbReference type="Proteomes" id="UP001065549"/>
    </source>
</evidence>
<feature type="domain" description="Metallo-beta-lactamase" evidence="1">
    <location>
        <begin position="33"/>
        <end position="230"/>
    </location>
</feature>
<dbReference type="Pfam" id="PF00753">
    <property type="entry name" value="Lactamase_B"/>
    <property type="match status" value="1"/>
</dbReference>
<evidence type="ECO:0000259" key="1">
    <source>
        <dbReference type="SMART" id="SM00849"/>
    </source>
</evidence>
<dbReference type="EMBL" id="JAOSHN010000002">
    <property type="protein sequence ID" value="MCU7377811.1"/>
    <property type="molecule type" value="Genomic_DNA"/>
</dbReference>
<dbReference type="AlphaFoldDB" id="A0A9J6QSZ4"/>
<reference evidence="2" key="1">
    <citation type="submission" date="2022-09" db="EMBL/GenBank/DDBJ databases">
        <title>Culturomic study of gut microbiota in children with autism spectrum disorder.</title>
        <authorList>
            <person name="Efimov B.A."/>
            <person name="Chaplin A.V."/>
            <person name="Sokolova S.R."/>
            <person name="Pikina A.P."/>
            <person name="Korzhanova M."/>
            <person name="Belova V."/>
            <person name="Korostin D."/>
        </authorList>
    </citation>
    <scope>NUCLEOTIDE SEQUENCE</scope>
    <source>
        <strain evidence="2">ASD5510</strain>
    </source>
</reference>
<dbReference type="SMART" id="SM00849">
    <property type="entry name" value="Lactamase_B"/>
    <property type="match status" value="1"/>
</dbReference>
<comment type="caution">
    <text evidence="2">The sequence shown here is derived from an EMBL/GenBank/DDBJ whole genome shotgun (WGS) entry which is preliminary data.</text>
</comment>
<dbReference type="Proteomes" id="UP001065549">
    <property type="component" value="Unassembled WGS sequence"/>
</dbReference>
<organism evidence="2 3">
    <name type="scientific">Hominibacterium faecale</name>
    <dbReference type="NCBI Taxonomy" id="2839743"/>
    <lineage>
        <taxon>Bacteria</taxon>
        <taxon>Bacillati</taxon>
        <taxon>Bacillota</taxon>
        <taxon>Clostridia</taxon>
        <taxon>Peptostreptococcales</taxon>
        <taxon>Anaerovoracaceae</taxon>
        <taxon>Hominibacterium</taxon>
    </lineage>
</organism>
<name>A0A9J6QSZ4_9FIRM</name>
<accession>A0A9J6QSZ4</accession>
<dbReference type="RefSeq" id="WP_253019644.1">
    <property type="nucleotide sequence ID" value="NZ_JAJAGH010000006.1"/>
</dbReference>
<gene>
    <name evidence="2" type="ORF">OBO34_05500</name>
</gene>
<dbReference type="InterPro" id="IPR036866">
    <property type="entry name" value="RibonucZ/Hydroxyglut_hydro"/>
</dbReference>
<dbReference type="PANTHER" id="PTHR42951:SF4">
    <property type="entry name" value="ACYL-COENZYME A THIOESTERASE MBLAC2"/>
    <property type="match status" value="1"/>
</dbReference>
<evidence type="ECO:0000313" key="2">
    <source>
        <dbReference type="EMBL" id="MCU7377811.1"/>
    </source>
</evidence>